<accession>A0A6L6PRN4</accession>
<name>A0A6L6PRN4_9BURK</name>
<sequence length="217" mass="24240">MQARFIKRLPLHEKESFLNVRVRQCDASDAHNWKRLIQPHVGPARPDAKWNWPWLFWQAGKSEALFKRVPSLFCIEIAGSGGKAVPLAMMMLSEGYPALDGGYTPCVYIWYAAAAPGAALKALGAPPDKLSMILEALLDTAIQRSYELGYDGRVGLHADPSGGEQLFSKYRDKARMTPLLGNASLTVARKMKRNDGRYFWTDPKLAQSLSNSLDFLR</sequence>
<comment type="caution">
    <text evidence="1">The sequence shown here is derived from an EMBL/GenBank/DDBJ whole genome shotgun (WGS) entry which is preliminary data.</text>
</comment>
<evidence type="ECO:0008006" key="3">
    <source>
        <dbReference type="Google" id="ProtNLM"/>
    </source>
</evidence>
<dbReference type="AlphaFoldDB" id="A0A6L6PRN4"/>
<keyword evidence="2" id="KW-1185">Reference proteome</keyword>
<protein>
    <recommendedName>
        <fullName evidence="3">GNAT family N-acetyltransferase</fullName>
    </recommendedName>
</protein>
<gene>
    <name evidence="1" type="ORF">GM676_27465</name>
</gene>
<organism evidence="1 2">
    <name type="scientific">Duganella radicis</name>
    <dbReference type="NCBI Taxonomy" id="551988"/>
    <lineage>
        <taxon>Bacteria</taxon>
        <taxon>Pseudomonadati</taxon>
        <taxon>Pseudomonadota</taxon>
        <taxon>Betaproteobacteria</taxon>
        <taxon>Burkholderiales</taxon>
        <taxon>Oxalobacteraceae</taxon>
        <taxon>Telluria group</taxon>
        <taxon>Duganella</taxon>
    </lineage>
</organism>
<dbReference type="EMBL" id="WNKY01000053">
    <property type="protein sequence ID" value="MTV41301.1"/>
    <property type="molecule type" value="Genomic_DNA"/>
</dbReference>
<evidence type="ECO:0000313" key="1">
    <source>
        <dbReference type="EMBL" id="MTV41301.1"/>
    </source>
</evidence>
<dbReference type="RefSeq" id="WP_155467453.1">
    <property type="nucleotide sequence ID" value="NZ_WNKY01000053.1"/>
</dbReference>
<evidence type="ECO:0000313" key="2">
    <source>
        <dbReference type="Proteomes" id="UP000475582"/>
    </source>
</evidence>
<reference evidence="1 2" key="1">
    <citation type="submission" date="2019-11" db="EMBL/GenBank/DDBJ databases">
        <title>Type strains purchased from KCTC, JCM and DSMZ.</title>
        <authorList>
            <person name="Lu H."/>
        </authorList>
    </citation>
    <scope>NUCLEOTIDE SEQUENCE [LARGE SCALE GENOMIC DNA]</scope>
    <source>
        <strain evidence="1 2">KCTC 22382</strain>
    </source>
</reference>
<dbReference type="OrthoDB" id="7016160at2"/>
<dbReference type="Proteomes" id="UP000475582">
    <property type="component" value="Unassembled WGS sequence"/>
</dbReference>
<proteinExistence type="predicted"/>